<dbReference type="Gene3D" id="1.25.40.20">
    <property type="entry name" value="Ankyrin repeat-containing domain"/>
    <property type="match status" value="1"/>
</dbReference>
<feature type="repeat" description="ANK" evidence="1">
    <location>
        <begin position="173"/>
        <end position="195"/>
    </location>
</feature>
<evidence type="ECO:0000313" key="3">
    <source>
        <dbReference type="EMBL" id="CAE7860125.1"/>
    </source>
</evidence>
<proteinExistence type="predicted"/>
<keyword evidence="4" id="KW-1185">Reference proteome</keyword>
<name>A0A813ABU6_9DINO</name>
<feature type="repeat" description="ANK" evidence="1">
    <location>
        <begin position="140"/>
        <end position="172"/>
    </location>
</feature>
<dbReference type="SUPFAM" id="SSF48403">
    <property type="entry name" value="Ankyrin repeat"/>
    <property type="match status" value="1"/>
</dbReference>
<accession>A0A813ABU6</accession>
<organism evidence="3 4">
    <name type="scientific">Symbiodinium necroappetens</name>
    <dbReference type="NCBI Taxonomy" id="1628268"/>
    <lineage>
        <taxon>Eukaryota</taxon>
        <taxon>Sar</taxon>
        <taxon>Alveolata</taxon>
        <taxon>Dinophyceae</taxon>
        <taxon>Suessiales</taxon>
        <taxon>Symbiodiniaceae</taxon>
        <taxon>Symbiodinium</taxon>
    </lineage>
</organism>
<evidence type="ECO:0000256" key="2">
    <source>
        <dbReference type="SAM" id="MobiDB-lite"/>
    </source>
</evidence>
<keyword evidence="1" id="KW-0040">ANK repeat</keyword>
<reference evidence="3" key="1">
    <citation type="submission" date="2021-02" db="EMBL/GenBank/DDBJ databases">
        <authorList>
            <person name="Dougan E. K."/>
            <person name="Rhodes N."/>
            <person name="Thang M."/>
            <person name="Chan C."/>
        </authorList>
    </citation>
    <scope>NUCLEOTIDE SEQUENCE</scope>
</reference>
<dbReference type="InterPro" id="IPR036770">
    <property type="entry name" value="Ankyrin_rpt-contain_sf"/>
</dbReference>
<dbReference type="OrthoDB" id="552049at2759"/>
<dbReference type="InterPro" id="IPR002110">
    <property type="entry name" value="Ankyrin_rpt"/>
</dbReference>
<comment type="caution">
    <text evidence="3">The sequence shown here is derived from an EMBL/GenBank/DDBJ whole genome shotgun (WGS) entry which is preliminary data.</text>
</comment>
<dbReference type="Pfam" id="PF12796">
    <property type="entry name" value="Ank_2"/>
    <property type="match status" value="2"/>
</dbReference>
<feature type="repeat" description="ANK" evidence="1">
    <location>
        <begin position="219"/>
        <end position="248"/>
    </location>
</feature>
<dbReference type="AlphaFoldDB" id="A0A813ABU6"/>
<dbReference type="PANTHER" id="PTHR46224:SF6">
    <property type="entry name" value="ANKYRIN REPEAT FAMILY PROTEIN"/>
    <property type="match status" value="1"/>
</dbReference>
<protein>
    <submittedName>
        <fullName evidence="3">Ank2 protein</fullName>
    </submittedName>
</protein>
<feature type="repeat" description="ANK" evidence="1">
    <location>
        <begin position="249"/>
        <end position="269"/>
    </location>
</feature>
<dbReference type="SMART" id="SM00248">
    <property type="entry name" value="ANK"/>
    <property type="match status" value="5"/>
</dbReference>
<dbReference type="Proteomes" id="UP000601435">
    <property type="component" value="Unassembled WGS sequence"/>
</dbReference>
<dbReference type="PROSITE" id="PS50088">
    <property type="entry name" value="ANK_REPEAT"/>
    <property type="match status" value="4"/>
</dbReference>
<dbReference type="EMBL" id="CAJNJA010056826">
    <property type="protein sequence ID" value="CAE7860125.1"/>
    <property type="molecule type" value="Genomic_DNA"/>
</dbReference>
<evidence type="ECO:0000313" key="4">
    <source>
        <dbReference type="Proteomes" id="UP000601435"/>
    </source>
</evidence>
<dbReference type="PANTHER" id="PTHR46224">
    <property type="entry name" value="ANKYRIN REPEAT FAMILY PROTEIN"/>
    <property type="match status" value="1"/>
</dbReference>
<evidence type="ECO:0000256" key="1">
    <source>
        <dbReference type="PROSITE-ProRule" id="PRU00023"/>
    </source>
</evidence>
<dbReference type="InterPro" id="IPR051616">
    <property type="entry name" value="Cul2-RING_E3_ligase_SR"/>
</dbReference>
<feature type="region of interest" description="Disordered" evidence="2">
    <location>
        <begin position="25"/>
        <end position="111"/>
    </location>
</feature>
<feature type="compositionally biased region" description="Basic and acidic residues" evidence="2">
    <location>
        <begin position="99"/>
        <end position="108"/>
    </location>
</feature>
<gene>
    <name evidence="3" type="primary">Ank2</name>
    <name evidence="3" type="ORF">SNEC2469_LOCUS27212</name>
</gene>
<sequence length="357" mass="37646">MGCCASQTVADALQPLAGQEDAAKISKEVPSTCASHAEFTPTGAAGGYDASPPQPLLPGEAVGEVELPDKDASEDLDCDGPELQEKPPEVSPAAASPMDEVHEDRSWHESAASGDVPTLAWHLTQAAESSQRLQDGTKEDRATALHLAASGGHVHACAWLLRAAADPAALTKTKATPLHLAAHGGHLDVAKLLLEPELFDVQCSDTWPDVSSTDLWRCTPLHRAAETGATEVALFLLEKRASAEKADREGNTPLHKAAYSGSGPLVQLLTKQAKVQLDFTNNDGFSPLDICVREKRSAAGDVLVSAGAKLVKDPGRRHKFIEKAIASNLKFEIRESCNCVLVAAAFGDSKFGTSVVV</sequence>
<dbReference type="PROSITE" id="PS50297">
    <property type="entry name" value="ANK_REP_REGION"/>
    <property type="match status" value="2"/>
</dbReference>